<dbReference type="InterPro" id="IPR008962">
    <property type="entry name" value="PapD-like_sf"/>
</dbReference>
<dbReference type="AlphaFoldDB" id="A0A5J5FUB2"/>
<accession>A0A5J5FUB2</accession>
<evidence type="ECO:0000313" key="3">
    <source>
        <dbReference type="Proteomes" id="UP000335415"/>
    </source>
</evidence>
<comment type="caution">
    <text evidence="2">The sequence shown here is derived from an EMBL/GenBank/DDBJ whole genome shotgun (WGS) entry which is preliminary data.</text>
</comment>
<dbReference type="GO" id="GO:0071555">
    <property type="term" value="P:cell wall organization"/>
    <property type="evidence" value="ECO:0007669"/>
    <property type="project" value="InterPro"/>
</dbReference>
<dbReference type="PANTHER" id="PTHR30251">
    <property type="entry name" value="PILUS ASSEMBLY CHAPERONE"/>
    <property type="match status" value="1"/>
</dbReference>
<proteinExistence type="predicted"/>
<dbReference type="Pfam" id="PF00345">
    <property type="entry name" value="PapD_N"/>
    <property type="match status" value="1"/>
</dbReference>
<dbReference type="InterPro" id="IPR016147">
    <property type="entry name" value="Pili_assmbl_chaperone_N"/>
</dbReference>
<gene>
    <name evidence="2" type="ORF">FJU30_20070</name>
</gene>
<dbReference type="RefSeq" id="WP_150436752.1">
    <property type="nucleotide sequence ID" value="NZ_VYKJ01000012.1"/>
</dbReference>
<dbReference type="SUPFAM" id="SSF49354">
    <property type="entry name" value="PapD-like"/>
    <property type="match status" value="1"/>
</dbReference>
<evidence type="ECO:0000313" key="2">
    <source>
        <dbReference type="EMBL" id="KAA8996952.1"/>
    </source>
</evidence>
<reference evidence="2 3" key="1">
    <citation type="submission" date="2019-09" db="EMBL/GenBank/DDBJ databases">
        <authorList>
            <person name="Li Y."/>
        </authorList>
    </citation>
    <scope>NUCLEOTIDE SEQUENCE [LARGE SCALE GENOMIC DNA]</scope>
    <source>
        <strain evidence="2 3">L3-3HA</strain>
    </source>
</reference>
<sequence>MLPSPLRSFFRILPLLLAGLHLPAFAGGSLLVWPIYQVIEADEKGSALWLENRGAQPIPVQIRIFAWKQIDFQDRYAEQDDVVASPPFATLEPGKRHLVRLMRAGQAASAPESAYRIIIDEIPPAPDSQSSKNAGVGLQFQMRYLLPLFLDGSGVWTKNRPEKKHDETPPAQPSLSWRLVAADGKTWLQIRNNGVVHARLSNVFWSVDGARPTKQQEMSPGFLGYVLAGQEMRWPLPRGTQPPAPSLQLYARMADNSPLVMIKHQ</sequence>
<dbReference type="PANTHER" id="PTHR30251:SF4">
    <property type="entry name" value="SLR1668 PROTEIN"/>
    <property type="match status" value="1"/>
</dbReference>
<feature type="domain" description="Pili assembly chaperone N-terminal" evidence="1">
    <location>
        <begin position="39"/>
        <end position="150"/>
    </location>
</feature>
<dbReference type="Gene3D" id="2.60.40.10">
    <property type="entry name" value="Immunoglobulins"/>
    <property type="match status" value="1"/>
</dbReference>
<dbReference type="InterPro" id="IPR050643">
    <property type="entry name" value="Periplasmic_pilus_chap"/>
</dbReference>
<organism evidence="2 3">
    <name type="scientific">Affinibrenneria salicis</name>
    <dbReference type="NCBI Taxonomy" id="2590031"/>
    <lineage>
        <taxon>Bacteria</taxon>
        <taxon>Pseudomonadati</taxon>
        <taxon>Pseudomonadota</taxon>
        <taxon>Gammaproteobacteria</taxon>
        <taxon>Enterobacterales</taxon>
        <taxon>Pectobacteriaceae</taxon>
        <taxon>Affinibrenneria</taxon>
    </lineage>
</organism>
<keyword evidence="3" id="KW-1185">Reference proteome</keyword>
<dbReference type="Proteomes" id="UP000335415">
    <property type="component" value="Unassembled WGS sequence"/>
</dbReference>
<protein>
    <submittedName>
        <fullName evidence="2">Molecular chaperone</fullName>
    </submittedName>
</protein>
<dbReference type="GO" id="GO:0030288">
    <property type="term" value="C:outer membrane-bounded periplasmic space"/>
    <property type="evidence" value="ECO:0007669"/>
    <property type="project" value="InterPro"/>
</dbReference>
<dbReference type="EMBL" id="VYKJ01000012">
    <property type="protein sequence ID" value="KAA8996952.1"/>
    <property type="molecule type" value="Genomic_DNA"/>
</dbReference>
<evidence type="ECO:0000259" key="1">
    <source>
        <dbReference type="Pfam" id="PF00345"/>
    </source>
</evidence>
<dbReference type="OrthoDB" id="511700at2"/>
<dbReference type="InterPro" id="IPR013783">
    <property type="entry name" value="Ig-like_fold"/>
</dbReference>
<name>A0A5J5FUB2_9GAMM</name>